<keyword evidence="1" id="KW-0472">Membrane</keyword>
<keyword evidence="1" id="KW-1133">Transmembrane helix</keyword>
<feature type="transmembrane region" description="Helical" evidence="1">
    <location>
        <begin position="279"/>
        <end position="299"/>
    </location>
</feature>
<dbReference type="EMBL" id="BDQF01000337">
    <property type="protein sequence ID" value="GAW84468.1"/>
    <property type="molecule type" value="Genomic_DNA"/>
</dbReference>
<keyword evidence="1" id="KW-0812">Transmembrane</keyword>
<sequence length="352" mass="41488">MINFYCSYIEILETNMDNLPSNKYINKLLQSANINDLLSKTNSRNSSDVVEWIQKYYSDVIISYNEIRKECIIDSKNQKCCRDVNYYLDFVKSIIKLSNFNSGANIDMIAMLEEQWNNKLSASDYKCERGKSVESTLRRCILKQIYDFKDDISYLDNKTYSHTMYDEYLNKKWNKIYEYIKTSIGNKKAIISNERKSESILVDAFPLNYNFLNSLKMDIKENINIKISEENEVIKELKRMLSSSIEAKITIPSESSSTEQMSYVETHSIYNNIFSAKKLLIISFIFFGYITINIMLYKFTLLGTWINNRIKCNKFIQKYICKNKTESLLSKNDYNKLNIAYKSFDSYYENSI</sequence>
<dbReference type="AlphaFoldDB" id="A0A1Y1JSQ5"/>
<evidence type="ECO:0000313" key="2">
    <source>
        <dbReference type="EMBL" id="GAW84468.1"/>
    </source>
</evidence>
<evidence type="ECO:0000256" key="1">
    <source>
        <dbReference type="SAM" id="Phobius"/>
    </source>
</evidence>
<dbReference type="Proteomes" id="UP000195521">
    <property type="component" value="Unassembled WGS sequence"/>
</dbReference>
<proteinExistence type="predicted"/>
<name>A0A1Y1JSQ5_PLAGO</name>
<gene>
    <name evidence="2" type="ORF">PGO_003140</name>
</gene>
<dbReference type="GeneID" id="39745276"/>
<reference evidence="3" key="1">
    <citation type="submission" date="2017-04" db="EMBL/GenBank/DDBJ databases">
        <title>Plasmodium gonderi genome.</title>
        <authorList>
            <person name="Arisue N."/>
            <person name="Honma H."/>
            <person name="Kawai S."/>
            <person name="Tougan T."/>
            <person name="Tanabe K."/>
            <person name="Horii T."/>
        </authorList>
    </citation>
    <scope>NUCLEOTIDE SEQUENCE [LARGE SCALE GENOMIC DNA]</scope>
    <source>
        <strain evidence="3">ATCC 30045</strain>
    </source>
</reference>
<keyword evidence="3" id="KW-1185">Reference proteome</keyword>
<dbReference type="RefSeq" id="XP_028547057.1">
    <property type="nucleotide sequence ID" value="XM_028691256.1"/>
</dbReference>
<protein>
    <submittedName>
        <fullName evidence="2">Variable surface protein</fullName>
    </submittedName>
</protein>
<evidence type="ECO:0000313" key="3">
    <source>
        <dbReference type="Proteomes" id="UP000195521"/>
    </source>
</evidence>
<dbReference type="OrthoDB" id="385428at2759"/>
<organism evidence="2 3">
    <name type="scientific">Plasmodium gonderi</name>
    <dbReference type="NCBI Taxonomy" id="77519"/>
    <lineage>
        <taxon>Eukaryota</taxon>
        <taxon>Sar</taxon>
        <taxon>Alveolata</taxon>
        <taxon>Apicomplexa</taxon>
        <taxon>Aconoidasida</taxon>
        <taxon>Haemosporida</taxon>
        <taxon>Plasmodiidae</taxon>
        <taxon>Plasmodium</taxon>
        <taxon>Plasmodium (Plasmodium)</taxon>
    </lineage>
</organism>
<comment type="caution">
    <text evidence="2">The sequence shown here is derived from an EMBL/GenBank/DDBJ whole genome shotgun (WGS) entry which is preliminary data.</text>
</comment>
<accession>A0A1Y1JSQ5</accession>